<comment type="subcellular location">
    <subcellularLocation>
        <location evidence="3">Chromosome</location>
        <location evidence="3">Centromere</location>
        <location evidence="3">Kinetochore</location>
    </subcellularLocation>
    <subcellularLocation>
        <location evidence="2">Cytoplasm</location>
        <location evidence="2">Cytoskeleton</location>
        <location evidence="2">Spindle</location>
    </subcellularLocation>
    <subcellularLocation>
        <location evidence="1">Nucleus</location>
    </subcellularLocation>
</comment>
<reference evidence="18 19" key="1">
    <citation type="journal article" date="2018" name="Nat. Ecol. Evol.">
        <title>Pezizomycetes genomes reveal the molecular basis of ectomycorrhizal truffle lifestyle.</title>
        <authorList>
            <person name="Murat C."/>
            <person name="Payen T."/>
            <person name="Noel B."/>
            <person name="Kuo A."/>
            <person name="Morin E."/>
            <person name="Chen J."/>
            <person name="Kohler A."/>
            <person name="Krizsan K."/>
            <person name="Balestrini R."/>
            <person name="Da Silva C."/>
            <person name="Montanini B."/>
            <person name="Hainaut M."/>
            <person name="Levati E."/>
            <person name="Barry K.W."/>
            <person name="Belfiori B."/>
            <person name="Cichocki N."/>
            <person name="Clum A."/>
            <person name="Dockter R.B."/>
            <person name="Fauchery L."/>
            <person name="Guy J."/>
            <person name="Iotti M."/>
            <person name="Le Tacon F."/>
            <person name="Lindquist E.A."/>
            <person name="Lipzen A."/>
            <person name="Malagnac F."/>
            <person name="Mello A."/>
            <person name="Molinier V."/>
            <person name="Miyauchi S."/>
            <person name="Poulain J."/>
            <person name="Riccioni C."/>
            <person name="Rubini A."/>
            <person name="Sitrit Y."/>
            <person name="Splivallo R."/>
            <person name="Traeger S."/>
            <person name="Wang M."/>
            <person name="Zifcakova L."/>
            <person name="Wipf D."/>
            <person name="Zambonelli A."/>
            <person name="Paolocci F."/>
            <person name="Nowrousian M."/>
            <person name="Ottonello S."/>
            <person name="Baldrian P."/>
            <person name="Spatafora J.W."/>
            <person name="Henrissat B."/>
            <person name="Nagy L.G."/>
            <person name="Aury J.M."/>
            <person name="Wincker P."/>
            <person name="Grigoriev I.V."/>
            <person name="Bonfante P."/>
            <person name="Martin F.M."/>
        </authorList>
    </citation>
    <scope>NUCLEOTIDE SEQUENCE [LARGE SCALE GENOMIC DNA]</scope>
    <source>
        <strain evidence="18 19">RN42</strain>
    </source>
</reference>
<evidence type="ECO:0000256" key="5">
    <source>
        <dbReference type="ARBA" id="ARBA00014520"/>
    </source>
</evidence>
<evidence type="ECO:0000256" key="4">
    <source>
        <dbReference type="ARBA" id="ARBA00010731"/>
    </source>
</evidence>
<feature type="region of interest" description="Disordered" evidence="17">
    <location>
        <begin position="430"/>
        <end position="477"/>
    </location>
</feature>
<evidence type="ECO:0000256" key="7">
    <source>
        <dbReference type="ARBA" id="ARBA00022490"/>
    </source>
</evidence>
<feature type="compositionally biased region" description="Polar residues" evidence="17">
    <location>
        <begin position="238"/>
        <end position="252"/>
    </location>
</feature>
<evidence type="ECO:0000313" key="19">
    <source>
        <dbReference type="Proteomes" id="UP000275078"/>
    </source>
</evidence>
<evidence type="ECO:0000256" key="2">
    <source>
        <dbReference type="ARBA" id="ARBA00004186"/>
    </source>
</evidence>
<keyword evidence="12" id="KW-0995">Kinetochore</keyword>
<feature type="compositionally biased region" description="Low complexity" evidence="17">
    <location>
        <begin position="223"/>
        <end position="232"/>
    </location>
</feature>
<keyword evidence="16" id="KW-0137">Centromere</keyword>
<evidence type="ECO:0000256" key="16">
    <source>
        <dbReference type="ARBA" id="ARBA00023328"/>
    </source>
</evidence>
<dbReference type="GO" id="GO:0051301">
    <property type="term" value="P:cell division"/>
    <property type="evidence" value="ECO:0007669"/>
    <property type="project" value="UniProtKB-KW"/>
</dbReference>
<dbReference type="OrthoDB" id="5573898at2759"/>
<organism evidence="18 19">
    <name type="scientific">Ascobolus immersus RN42</name>
    <dbReference type="NCBI Taxonomy" id="1160509"/>
    <lineage>
        <taxon>Eukaryota</taxon>
        <taxon>Fungi</taxon>
        <taxon>Dikarya</taxon>
        <taxon>Ascomycota</taxon>
        <taxon>Pezizomycotina</taxon>
        <taxon>Pezizomycetes</taxon>
        <taxon>Pezizales</taxon>
        <taxon>Ascobolaceae</taxon>
        <taxon>Ascobolus</taxon>
    </lineage>
</organism>
<feature type="compositionally biased region" description="Basic and acidic residues" evidence="17">
    <location>
        <begin position="116"/>
        <end position="152"/>
    </location>
</feature>
<dbReference type="EMBL" id="ML119651">
    <property type="protein sequence ID" value="RPA85901.1"/>
    <property type="molecule type" value="Genomic_DNA"/>
</dbReference>
<keyword evidence="10" id="KW-0498">Mitosis</keyword>
<keyword evidence="15" id="KW-0131">Cell cycle</keyword>
<feature type="compositionally biased region" description="Low complexity" evidence="17">
    <location>
        <begin position="254"/>
        <end position="267"/>
    </location>
</feature>
<evidence type="ECO:0000256" key="15">
    <source>
        <dbReference type="ARBA" id="ARBA00023306"/>
    </source>
</evidence>
<keyword evidence="14" id="KW-0539">Nucleus</keyword>
<dbReference type="PANTHER" id="PTHR28200">
    <property type="entry name" value="DASH COMPLEX SUBUNIT ASK1"/>
    <property type="match status" value="1"/>
</dbReference>
<evidence type="ECO:0000256" key="6">
    <source>
        <dbReference type="ARBA" id="ARBA00022454"/>
    </source>
</evidence>
<keyword evidence="8" id="KW-0132">Cell division</keyword>
<sequence length="477" mass="53928">MYQNTQNTRRERPLTLPEELERLEQQITLTYQEIDRNFDRAHRIVTGQILPIVEKYRKESKNLWDNSEFWKTFFEASAGVKFDLTPNGQPTDETTMEQTEMEDTEYTEAPDQTHSMMDETSHDDTTRMEEETERPQTVRVRADDDTTMHVDDSLLDSIDMSSAEPAQSTPKQQTTRGGKSIWAKMDSPYNRLRKELEDSKNESSSNFLPAPTTTIKLDYTDDSLVPLSSPLSIRRKPPTSTRQTRSKSAPQRSPSPDSDILSLDSSPFQAPPTTTIPLTDYPKNPTTVTQSTKNWRIQATPLAKTPSRYNRRGTSAAPTPRRLFTGGPNDTNESTTFNSSPFAANPPKHNYPATPSRKTPNRRQQSARGERSVKLPPGVYESDSDEDSFLGMSPPVTVAFSLPQRKLLATPAREASRRIVNDILETAGAKEEESTMTTPIMMSARRKGPVVKEEVDETMETTFETRDGTRDEDDIFS</sequence>
<keyword evidence="13" id="KW-0206">Cytoskeleton</keyword>
<keyword evidence="6" id="KW-0158">Chromosome</keyword>
<evidence type="ECO:0000256" key="1">
    <source>
        <dbReference type="ARBA" id="ARBA00004123"/>
    </source>
</evidence>
<dbReference type="Proteomes" id="UP000275078">
    <property type="component" value="Unassembled WGS sequence"/>
</dbReference>
<evidence type="ECO:0000256" key="13">
    <source>
        <dbReference type="ARBA" id="ARBA00023212"/>
    </source>
</evidence>
<dbReference type="STRING" id="1160509.A0A3N4INW3"/>
<evidence type="ECO:0000256" key="9">
    <source>
        <dbReference type="ARBA" id="ARBA00022701"/>
    </source>
</evidence>
<dbReference type="PANTHER" id="PTHR28200:SF1">
    <property type="entry name" value="DASH COMPLEX SUBUNIT ASK1"/>
    <property type="match status" value="1"/>
</dbReference>
<feature type="compositionally biased region" description="Polar residues" evidence="17">
    <location>
        <begin position="356"/>
        <end position="367"/>
    </location>
</feature>
<name>A0A3N4INW3_ASCIM</name>
<proteinExistence type="inferred from homology"/>
<evidence type="ECO:0000256" key="3">
    <source>
        <dbReference type="ARBA" id="ARBA00004629"/>
    </source>
</evidence>
<feature type="compositionally biased region" description="Polar residues" evidence="17">
    <location>
        <begin position="164"/>
        <end position="177"/>
    </location>
</feature>
<gene>
    <name evidence="18" type="ORF">BJ508DRAFT_373112</name>
</gene>
<dbReference type="GO" id="GO:0008608">
    <property type="term" value="P:attachment of spindle microtubules to kinetochore"/>
    <property type="evidence" value="ECO:0007669"/>
    <property type="project" value="InterPro"/>
</dbReference>
<comment type="similarity">
    <text evidence="4">Belongs to the DASH complex ASK1 family.</text>
</comment>
<dbReference type="AlphaFoldDB" id="A0A3N4INW3"/>
<evidence type="ECO:0000256" key="14">
    <source>
        <dbReference type="ARBA" id="ARBA00023242"/>
    </source>
</evidence>
<evidence type="ECO:0000313" key="18">
    <source>
        <dbReference type="EMBL" id="RPA85901.1"/>
    </source>
</evidence>
<feature type="region of interest" description="Disordered" evidence="17">
    <location>
        <begin position="105"/>
        <end position="188"/>
    </location>
</feature>
<dbReference type="GO" id="GO:0044732">
    <property type="term" value="C:mitotic spindle pole body"/>
    <property type="evidence" value="ECO:0007669"/>
    <property type="project" value="TreeGrafter"/>
</dbReference>
<evidence type="ECO:0000256" key="8">
    <source>
        <dbReference type="ARBA" id="ARBA00022618"/>
    </source>
</evidence>
<evidence type="ECO:0000256" key="17">
    <source>
        <dbReference type="SAM" id="MobiDB-lite"/>
    </source>
</evidence>
<accession>A0A3N4INW3</accession>
<keyword evidence="11" id="KW-0159">Chromosome partition</keyword>
<evidence type="ECO:0000256" key="12">
    <source>
        <dbReference type="ARBA" id="ARBA00022838"/>
    </source>
</evidence>
<keyword evidence="7" id="KW-0963">Cytoplasm</keyword>
<dbReference type="Pfam" id="PF08655">
    <property type="entry name" value="DASH_Ask1"/>
    <property type="match status" value="1"/>
</dbReference>
<dbReference type="InterPro" id="IPR013964">
    <property type="entry name" value="DASH_Ask1"/>
</dbReference>
<dbReference type="GO" id="GO:0042729">
    <property type="term" value="C:DASH complex"/>
    <property type="evidence" value="ECO:0007669"/>
    <property type="project" value="InterPro"/>
</dbReference>
<feature type="compositionally biased region" description="Polar residues" evidence="17">
    <location>
        <begin position="284"/>
        <end position="297"/>
    </location>
</feature>
<evidence type="ECO:0000256" key="10">
    <source>
        <dbReference type="ARBA" id="ARBA00022776"/>
    </source>
</evidence>
<feature type="compositionally biased region" description="Polar residues" evidence="17">
    <location>
        <begin position="328"/>
        <end position="342"/>
    </location>
</feature>
<dbReference type="GO" id="GO:0072686">
    <property type="term" value="C:mitotic spindle"/>
    <property type="evidence" value="ECO:0007669"/>
    <property type="project" value="InterPro"/>
</dbReference>
<protein>
    <recommendedName>
        <fullName evidence="5">DASH complex subunit ASK1</fullName>
    </recommendedName>
</protein>
<evidence type="ECO:0000256" key="11">
    <source>
        <dbReference type="ARBA" id="ARBA00022829"/>
    </source>
</evidence>
<keyword evidence="9" id="KW-0493">Microtubule</keyword>
<dbReference type="GO" id="GO:0005874">
    <property type="term" value="C:microtubule"/>
    <property type="evidence" value="ECO:0007669"/>
    <property type="project" value="UniProtKB-KW"/>
</dbReference>
<feature type="region of interest" description="Disordered" evidence="17">
    <location>
        <begin position="221"/>
        <end position="387"/>
    </location>
</feature>
<keyword evidence="19" id="KW-1185">Reference proteome</keyword>